<reference evidence="1" key="1">
    <citation type="submission" date="2016-08" db="EMBL/GenBank/DDBJ databases">
        <authorList>
            <person name="Seilhamer J.J."/>
        </authorList>
    </citation>
    <scope>NUCLEOTIDE SEQUENCE</scope>
    <source>
        <strain evidence="1">86-1</strain>
    </source>
</reference>
<organism evidence="1">
    <name type="scientific">uncultured Desulfovibrio sp</name>
    <dbReference type="NCBI Taxonomy" id="167968"/>
    <lineage>
        <taxon>Bacteria</taxon>
        <taxon>Pseudomonadati</taxon>
        <taxon>Thermodesulfobacteriota</taxon>
        <taxon>Desulfovibrionia</taxon>
        <taxon>Desulfovibrionales</taxon>
        <taxon>Desulfovibrionaceae</taxon>
        <taxon>Desulfovibrio</taxon>
        <taxon>environmental samples</taxon>
    </lineage>
</organism>
<proteinExistence type="predicted"/>
<sequence length="111" mass="11804">MCPAPLKRLRYAVVAVWSCLSGRRASDAGLRMPDFGYGDAGTDLVIFPQKAAKYKPGGWLARLWGCFGAVWALAGSAKFLGAGADAYCGGVMPEALHLASLQIRKPAVLLY</sequence>
<dbReference type="AlphaFoldDB" id="A0A212L2S6"/>
<gene>
    <name evidence="1" type="ORF">KL86DES1_20111</name>
</gene>
<protein>
    <submittedName>
        <fullName evidence="1">Uncharacterized protein</fullName>
    </submittedName>
</protein>
<evidence type="ECO:0000313" key="1">
    <source>
        <dbReference type="EMBL" id="SCM71659.1"/>
    </source>
</evidence>
<accession>A0A212L2S6</accession>
<name>A0A212L2S6_9BACT</name>
<dbReference type="EMBL" id="FMJC01000002">
    <property type="protein sequence ID" value="SCM71659.1"/>
    <property type="molecule type" value="Genomic_DNA"/>
</dbReference>